<evidence type="ECO:0000313" key="4">
    <source>
        <dbReference type="Proteomes" id="UP000094527"/>
    </source>
</evidence>
<keyword evidence="4" id="KW-1185">Reference proteome</keyword>
<evidence type="ECO:0000256" key="2">
    <source>
        <dbReference type="SAM" id="SignalP"/>
    </source>
</evidence>
<accession>A0A1D2M0Y4</accession>
<reference evidence="3 4" key="1">
    <citation type="journal article" date="2016" name="Genome Biol. Evol.">
        <title>Gene Family Evolution Reflects Adaptation to Soil Environmental Stressors in the Genome of the Collembolan Orchesella cincta.</title>
        <authorList>
            <person name="Faddeeva-Vakhrusheva A."/>
            <person name="Derks M.F."/>
            <person name="Anvar S.Y."/>
            <person name="Agamennone V."/>
            <person name="Suring W."/>
            <person name="Smit S."/>
            <person name="van Straalen N.M."/>
            <person name="Roelofs D."/>
        </authorList>
    </citation>
    <scope>NUCLEOTIDE SEQUENCE [LARGE SCALE GENOMIC DNA]</scope>
    <source>
        <tissue evidence="3">Mixed pool</tissue>
    </source>
</reference>
<organism evidence="3 4">
    <name type="scientific">Orchesella cincta</name>
    <name type="common">Springtail</name>
    <name type="synonym">Podura cincta</name>
    <dbReference type="NCBI Taxonomy" id="48709"/>
    <lineage>
        <taxon>Eukaryota</taxon>
        <taxon>Metazoa</taxon>
        <taxon>Ecdysozoa</taxon>
        <taxon>Arthropoda</taxon>
        <taxon>Hexapoda</taxon>
        <taxon>Collembola</taxon>
        <taxon>Entomobryomorpha</taxon>
        <taxon>Entomobryoidea</taxon>
        <taxon>Orchesellidae</taxon>
        <taxon>Orchesellinae</taxon>
        <taxon>Orchesella</taxon>
    </lineage>
</organism>
<dbReference type="Proteomes" id="UP000094527">
    <property type="component" value="Unassembled WGS sequence"/>
</dbReference>
<dbReference type="EMBL" id="LJIJ01007949">
    <property type="protein sequence ID" value="ODM86622.1"/>
    <property type="molecule type" value="Genomic_DNA"/>
</dbReference>
<comment type="caution">
    <text evidence="3">The sequence shown here is derived from an EMBL/GenBank/DDBJ whole genome shotgun (WGS) entry which is preliminary data.</text>
</comment>
<protein>
    <submittedName>
        <fullName evidence="3">Uncharacterized protein</fullName>
    </submittedName>
</protein>
<keyword evidence="2" id="KW-0732">Signal</keyword>
<evidence type="ECO:0000313" key="3">
    <source>
        <dbReference type="EMBL" id="ODM86622.1"/>
    </source>
</evidence>
<feature type="signal peptide" evidence="2">
    <location>
        <begin position="1"/>
        <end position="24"/>
    </location>
</feature>
<gene>
    <name evidence="3" type="ORF">Ocin01_20061</name>
</gene>
<feature type="chain" id="PRO_5008903360" evidence="2">
    <location>
        <begin position="25"/>
        <end position="314"/>
    </location>
</feature>
<sequence length="314" mass="35507">MTSFWGILPILFLWTFLSFKQAECQLGVTYTPFNITKQTKPVIAAPASSTQQPLLKSTKSRKSLALTVYQGLYRHSPPANSSQKLSSAGSTDFLTWRKPQSSFSELDLQLKFGVRISNCETTIGKPDNYHKNKELLTLFDFLICEFMPKESSYSEGPEAFFEELKQEVKKVDHAIKEMSNGIHVIVETGWANAEMKMFWEKMGQWANKEKRLVSMSEAFDNPWKMEVKDVPFAAHYGIWKHLETEDNSKKAYERKVPQINTHNPLKPKPTAPSGRGGTKKPQKNAGSGNRMTSRLSVCVILSTTFVLGGFLSYS</sequence>
<name>A0A1D2M0Y4_ORCCI</name>
<dbReference type="AlphaFoldDB" id="A0A1D2M0Y4"/>
<proteinExistence type="predicted"/>
<evidence type="ECO:0000256" key="1">
    <source>
        <dbReference type="SAM" id="MobiDB-lite"/>
    </source>
</evidence>
<feature type="region of interest" description="Disordered" evidence="1">
    <location>
        <begin position="256"/>
        <end position="290"/>
    </location>
</feature>